<name>A0A7V4TXN9_CALAY</name>
<keyword evidence="2" id="KW-0812">Transmembrane</keyword>
<feature type="compositionally biased region" description="Basic and acidic residues" evidence="1">
    <location>
        <begin position="78"/>
        <end position="88"/>
    </location>
</feature>
<dbReference type="Proteomes" id="UP000885779">
    <property type="component" value="Unassembled WGS sequence"/>
</dbReference>
<evidence type="ECO:0000313" key="3">
    <source>
        <dbReference type="EMBL" id="HGY54224.1"/>
    </source>
</evidence>
<sequence>MFASIYQKSLVGILIISFFSMILLTPANVLAKWDDKSDELPGMTDEEMLTTVLIIAGAAVAIYFIIKLANTDESDQSEPSKENEEGAKQDSVSTSLKFDLLNDYHVAKVKSVQLSNTSENKITVTPILSLKTNPNGLGSMTNSNPFENPVITMGVSVRF</sequence>
<reference evidence="3" key="1">
    <citation type="journal article" date="2020" name="mSystems">
        <title>Genome- and Community-Level Interaction Insights into Carbon Utilization and Element Cycling Functions of Hydrothermarchaeota in Hydrothermal Sediment.</title>
        <authorList>
            <person name="Zhou Z."/>
            <person name="Liu Y."/>
            <person name="Xu W."/>
            <person name="Pan J."/>
            <person name="Luo Z.H."/>
            <person name="Li M."/>
        </authorList>
    </citation>
    <scope>NUCLEOTIDE SEQUENCE [LARGE SCALE GENOMIC DNA]</scope>
    <source>
        <strain evidence="3">HyVt-577</strain>
    </source>
</reference>
<evidence type="ECO:0000256" key="2">
    <source>
        <dbReference type="SAM" id="Phobius"/>
    </source>
</evidence>
<gene>
    <name evidence="3" type="ORF">ENK44_00850</name>
</gene>
<dbReference type="AlphaFoldDB" id="A0A7V4TXN9"/>
<keyword evidence="2" id="KW-0472">Membrane</keyword>
<comment type="caution">
    <text evidence="3">The sequence shown here is derived from an EMBL/GenBank/DDBJ whole genome shotgun (WGS) entry which is preliminary data.</text>
</comment>
<protein>
    <submittedName>
        <fullName evidence="3">Uncharacterized protein</fullName>
    </submittedName>
</protein>
<dbReference type="EMBL" id="DRQG01000011">
    <property type="protein sequence ID" value="HGY54224.1"/>
    <property type="molecule type" value="Genomic_DNA"/>
</dbReference>
<proteinExistence type="predicted"/>
<accession>A0A7V4TXN9</accession>
<feature type="region of interest" description="Disordered" evidence="1">
    <location>
        <begin position="72"/>
        <end position="92"/>
    </location>
</feature>
<feature type="transmembrane region" description="Helical" evidence="2">
    <location>
        <begin position="47"/>
        <end position="66"/>
    </location>
</feature>
<keyword evidence="2" id="KW-1133">Transmembrane helix</keyword>
<organism evidence="3">
    <name type="scientific">Caldithrix abyssi</name>
    <dbReference type="NCBI Taxonomy" id="187145"/>
    <lineage>
        <taxon>Bacteria</taxon>
        <taxon>Pseudomonadati</taxon>
        <taxon>Calditrichota</taxon>
        <taxon>Calditrichia</taxon>
        <taxon>Calditrichales</taxon>
        <taxon>Calditrichaceae</taxon>
        <taxon>Caldithrix</taxon>
    </lineage>
</organism>
<evidence type="ECO:0000256" key="1">
    <source>
        <dbReference type="SAM" id="MobiDB-lite"/>
    </source>
</evidence>